<evidence type="ECO:0000313" key="2">
    <source>
        <dbReference type="Proteomes" id="UP000236319"/>
    </source>
</evidence>
<dbReference type="AlphaFoldDB" id="A0A2H6KBK3"/>
<dbReference type="GeneID" id="39874142"/>
<proteinExistence type="predicted"/>
<accession>A0A2H6KBK3</accession>
<dbReference type="VEuPathDB" id="PiroplasmaDB:BOVATA_018650"/>
<dbReference type="Proteomes" id="UP000236319">
    <property type="component" value="Unassembled WGS sequence"/>
</dbReference>
<comment type="caution">
    <text evidence="1">The sequence shown here is derived from an EMBL/GenBank/DDBJ whole genome shotgun (WGS) entry which is preliminary data.</text>
</comment>
<gene>
    <name evidence="1" type="ORF">BOVATA_018650</name>
</gene>
<protein>
    <submittedName>
        <fullName evidence="1">Uncharacterized protein</fullName>
    </submittedName>
</protein>
<name>A0A2H6KBK3_9APIC</name>
<organism evidence="1 2">
    <name type="scientific">Babesia ovata</name>
    <dbReference type="NCBI Taxonomy" id="189622"/>
    <lineage>
        <taxon>Eukaryota</taxon>
        <taxon>Sar</taxon>
        <taxon>Alveolata</taxon>
        <taxon>Apicomplexa</taxon>
        <taxon>Aconoidasida</taxon>
        <taxon>Piroplasmida</taxon>
        <taxon>Babesiidae</taxon>
        <taxon>Babesia</taxon>
    </lineage>
</organism>
<dbReference type="OrthoDB" id="77601at2759"/>
<sequence length="180" mass="19994">MALRGKDAGKNLAAMGDALHKFLADKPVGKMELPALENVKRISKEFLEQKEFRRYPFVQKMLGMFNGTMNKKCYKYLSSKATWEASCSKKPEACAAVLAGIAPMLFGGLRTLRRASTEALASWVNINAKERLRDVLKAVGYEEPGCRAGMSGSDIRKALSAVDIRILDTIYDLAGFWAFY</sequence>
<dbReference type="EMBL" id="BDSA01000002">
    <property type="protein sequence ID" value="GBE60372.1"/>
    <property type="molecule type" value="Genomic_DNA"/>
</dbReference>
<reference evidence="1 2" key="1">
    <citation type="journal article" date="2017" name="BMC Genomics">
        <title>Whole-genome assembly of Babesia ovata and comparative genomics between closely related pathogens.</title>
        <authorList>
            <person name="Yamagishi J."/>
            <person name="Asada M."/>
            <person name="Hakimi H."/>
            <person name="Tanaka T.Q."/>
            <person name="Sugimoto C."/>
            <person name="Kawazu S."/>
        </authorList>
    </citation>
    <scope>NUCLEOTIDE SEQUENCE [LARGE SCALE GENOMIC DNA]</scope>
    <source>
        <strain evidence="1 2">Miyake</strain>
    </source>
</reference>
<keyword evidence="2" id="KW-1185">Reference proteome</keyword>
<evidence type="ECO:0000313" key="1">
    <source>
        <dbReference type="EMBL" id="GBE60372.1"/>
    </source>
</evidence>
<dbReference type="RefSeq" id="XP_028866615.1">
    <property type="nucleotide sequence ID" value="XM_029010782.1"/>
</dbReference>